<dbReference type="Gene3D" id="2.130.10.10">
    <property type="entry name" value="YVTN repeat-like/Quinoprotein amine dehydrogenase"/>
    <property type="match status" value="1"/>
</dbReference>
<comment type="caution">
    <text evidence="1">The sequence shown here is derived from an EMBL/GenBank/DDBJ whole genome shotgun (WGS) entry which is preliminary data.</text>
</comment>
<gene>
    <name evidence="1" type="ORF">CN551_22335</name>
</gene>
<organism evidence="1 2">
    <name type="scientific">Bacillus toyonensis</name>
    <dbReference type="NCBI Taxonomy" id="155322"/>
    <lineage>
        <taxon>Bacteria</taxon>
        <taxon>Bacillati</taxon>
        <taxon>Bacillota</taxon>
        <taxon>Bacilli</taxon>
        <taxon>Bacillales</taxon>
        <taxon>Bacillaceae</taxon>
        <taxon>Bacillus</taxon>
        <taxon>Bacillus cereus group</taxon>
    </lineage>
</organism>
<sequence>MYIANTNNATVSVIDGATNSVIATISFGNNSGKIEVNSTLQIRNNSIFNKQNIVTCASGVNAIELTIPKLN</sequence>
<name>A0AB36T058_9BACI</name>
<accession>A0AB36T058</accession>
<protein>
    <submittedName>
        <fullName evidence="1">Uncharacterized protein</fullName>
    </submittedName>
</protein>
<proteinExistence type="predicted"/>
<dbReference type="EMBL" id="NUAP01000040">
    <property type="protein sequence ID" value="PEN86055.1"/>
    <property type="molecule type" value="Genomic_DNA"/>
</dbReference>
<evidence type="ECO:0000313" key="1">
    <source>
        <dbReference type="EMBL" id="PEN86055.1"/>
    </source>
</evidence>
<dbReference type="InterPro" id="IPR015943">
    <property type="entry name" value="WD40/YVTN_repeat-like_dom_sf"/>
</dbReference>
<reference evidence="1 2" key="1">
    <citation type="submission" date="2017-09" db="EMBL/GenBank/DDBJ databases">
        <title>Large-scale bioinformatics analysis of Bacillus genomes uncovers conserved roles of natural products in bacterial physiology.</title>
        <authorList>
            <consortium name="Agbiome Team Llc"/>
            <person name="Bleich R.M."/>
            <person name="Kirk G.J."/>
            <person name="Santa Maria K.C."/>
            <person name="Allen S.E."/>
            <person name="Farag S."/>
            <person name="Shank E.A."/>
            <person name="Bowers A."/>
        </authorList>
    </citation>
    <scope>NUCLEOTIDE SEQUENCE [LARGE SCALE GENOMIC DNA]</scope>
    <source>
        <strain evidence="1 2">AFS027629</strain>
    </source>
</reference>
<dbReference type="InterPro" id="IPR011964">
    <property type="entry name" value="YVTN_b-propeller_repeat"/>
</dbReference>
<dbReference type="AlphaFoldDB" id="A0AB36T058"/>
<dbReference type="NCBIfam" id="TIGR02276">
    <property type="entry name" value="beta_rpt_yvtn"/>
    <property type="match status" value="1"/>
</dbReference>
<dbReference type="Proteomes" id="UP000220078">
    <property type="component" value="Unassembled WGS sequence"/>
</dbReference>
<evidence type="ECO:0000313" key="2">
    <source>
        <dbReference type="Proteomes" id="UP000220078"/>
    </source>
</evidence>